<accession>A0ACC1U9T7</accession>
<evidence type="ECO:0000313" key="1">
    <source>
        <dbReference type="EMBL" id="KAJ3813532.1"/>
    </source>
</evidence>
<name>A0ACC1U9T7_9AGAR</name>
<reference evidence="1" key="1">
    <citation type="submission" date="2022-09" db="EMBL/GenBank/DDBJ databases">
        <title>A Global Phylogenomic Analysis of the Shiitake Genus Lentinula.</title>
        <authorList>
            <consortium name="DOE Joint Genome Institute"/>
            <person name="Sierra-Patev S."/>
            <person name="Min B."/>
            <person name="Naranjo-Ortiz M."/>
            <person name="Looney B."/>
            <person name="Konkel Z."/>
            <person name="Slot J.C."/>
            <person name="Sakamoto Y."/>
            <person name="Steenwyk J.L."/>
            <person name="Rokas A."/>
            <person name="Carro J."/>
            <person name="Camarero S."/>
            <person name="Ferreira P."/>
            <person name="Molpeceres G."/>
            <person name="Ruiz-Duenas F.J."/>
            <person name="Serrano A."/>
            <person name="Henrissat B."/>
            <person name="Drula E."/>
            <person name="Hughes K.W."/>
            <person name="Mata J.L."/>
            <person name="Ishikawa N.K."/>
            <person name="Vargas-Isla R."/>
            <person name="Ushijima S."/>
            <person name="Smith C.A."/>
            <person name="Ahrendt S."/>
            <person name="Andreopoulos W."/>
            <person name="He G."/>
            <person name="Labutti K."/>
            <person name="Lipzen A."/>
            <person name="Ng V."/>
            <person name="Riley R."/>
            <person name="Sandor L."/>
            <person name="Barry K."/>
            <person name="Martinez A.T."/>
            <person name="Xiao Y."/>
            <person name="Gibbons J.G."/>
            <person name="Terashima K."/>
            <person name="Grigoriev I.V."/>
            <person name="Hibbett D.S."/>
        </authorList>
    </citation>
    <scope>NUCLEOTIDE SEQUENCE</scope>
    <source>
        <strain evidence="1">TMI1499</strain>
    </source>
</reference>
<gene>
    <name evidence="1" type="ORF">F5876DRAFT_73786</name>
</gene>
<protein>
    <submittedName>
        <fullName evidence="1">Uncharacterized protein</fullName>
    </submittedName>
</protein>
<organism evidence="1 2">
    <name type="scientific">Lentinula aff. lateritia</name>
    <dbReference type="NCBI Taxonomy" id="2804960"/>
    <lineage>
        <taxon>Eukaryota</taxon>
        <taxon>Fungi</taxon>
        <taxon>Dikarya</taxon>
        <taxon>Basidiomycota</taxon>
        <taxon>Agaricomycotina</taxon>
        <taxon>Agaricomycetes</taxon>
        <taxon>Agaricomycetidae</taxon>
        <taxon>Agaricales</taxon>
        <taxon>Marasmiineae</taxon>
        <taxon>Omphalotaceae</taxon>
        <taxon>Lentinula</taxon>
    </lineage>
</organism>
<proteinExistence type="predicted"/>
<dbReference type="Proteomes" id="UP001163835">
    <property type="component" value="Unassembled WGS sequence"/>
</dbReference>
<keyword evidence="2" id="KW-1185">Reference proteome</keyword>
<comment type="caution">
    <text evidence="1">The sequence shown here is derived from an EMBL/GenBank/DDBJ whole genome shotgun (WGS) entry which is preliminary data.</text>
</comment>
<evidence type="ECO:0000313" key="2">
    <source>
        <dbReference type="Proteomes" id="UP001163835"/>
    </source>
</evidence>
<dbReference type="EMBL" id="MU794990">
    <property type="protein sequence ID" value="KAJ3813532.1"/>
    <property type="molecule type" value="Genomic_DNA"/>
</dbReference>
<sequence length="230" mass="25881">MLHLTSFSTIVLLCLALATSSANANPAPPSPATLPRALHQVHRRDLEVRSYYPEFFAPRDDTSPTGSGDDDDGCANSATRRRRDLYDWSDQLLSVDEIVDFLLGGGRFISANGTSYNDPEFIKEHERAYKAYGPYSTLRRWVTNSFGERIMYLTLPAYQAWKNKVDPESVVYLTSRTGFRAKDLPEIERALLGHADFTELEVSGAHITRRWLEAALNMFGAGSEYAAWLH</sequence>